<name>T0YHK3_9ZZZZ</name>
<evidence type="ECO:0008006" key="2">
    <source>
        <dbReference type="Google" id="ProtNLM"/>
    </source>
</evidence>
<protein>
    <recommendedName>
        <fullName evidence="2">PKD domain-containing protein</fullName>
    </recommendedName>
</protein>
<accession>T0YHK3</accession>
<organism evidence="1">
    <name type="scientific">mine drainage metagenome</name>
    <dbReference type="NCBI Taxonomy" id="410659"/>
    <lineage>
        <taxon>unclassified sequences</taxon>
        <taxon>metagenomes</taxon>
        <taxon>ecological metagenomes</taxon>
    </lineage>
</organism>
<dbReference type="AlphaFoldDB" id="T0YHK3"/>
<dbReference type="InterPro" id="IPR013783">
    <property type="entry name" value="Ig-like_fold"/>
</dbReference>
<evidence type="ECO:0000313" key="1">
    <source>
        <dbReference type="EMBL" id="EQD34926.1"/>
    </source>
</evidence>
<feature type="non-terminal residue" evidence="1">
    <location>
        <position position="1"/>
    </location>
</feature>
<dbReference type="InterPro" id="IPR035986">
    <property type="entry name" value="PKD_dom_sf"/>
</dbReference>
<dbReference type="EMBL" id="AUZZ01009097">
    <property type="protein sequence ID" value="EQD34926.1"/>
    <property type="molecule type" value="Genomic_DNA"/>
</dbReference>
<proteinExistence type="predicted"/>
<sequence length="221" mass="21974">PGSYSLAVQLPTNATFLSWTTQGGVSVAAPTTASTSLTVTGPGTVTALESAPALAVGAIVPSASTVPVSEPDTLNATVLSGPGPYAYRWIGCAGLGSTASVVCTPTVVGNFTIDVNVTDAFGDSMMAPPLVLHVVAGFSVAITASPSAVTLGNAVTFTTTASSGAAPFTYQYVGLPSGCGTPTTAAFRCTPTTAGSYPISVLVIDARGFRAVANLDFYVNP</sequence>
<feature type="non-terminal residue" evidence="1">
    <location>
        <position position="221"/>
    </location>
</feature>
<dbReference type="Gene3D" id="2.60.40.10">
    <property type="entry name" value="Immunoglobulins"/>
    <property type="match status" value="1"/>
</dbReference>
<gene>
    <name evidence="1" type="ORF">B2A_12610</name>
</gene>
<reference evidence="1" key="1">
    <citation type="submission" date="2013-08" db="EMBL/GenBank/DDBJ databases">
        <authorList>
            <person name="Mendez C."/>
            <person name="Richter M."/>
            <person name="Ferrer M."/>
            <person name="Sanchez J."/>
        </authorList>
    </citation>
    <scope>NUCLEOTIDE SEQUENCE</scope>
</reference>
<comment type="caution">
    <text evidence="1">The sequence shown here is derived from an EMBL/GenBank/DDBJ whole genome shotgun (WGS) entry which is preliminary data.</text>
</comment>
<reference evidence="1" key="2">
    <citation type="journal article" date="2014" name="ISME J.">
        <title>Microbial stratification in low pH oxic and suboxic macroscopic growths along an acid mine drainage.</title>
        <authorList>
            <person name="Mendez-Garcia C."/>
            <person name="Mesa V."/>
            <person name="Sprenger R.R."/>
            <person name="Richter M."/>
            <person name="Diez M.S."/>
            <person name="Solano J."/>
            <person name="Bargiela R."/>
            <person name="Golyshina O.V."/>
            <person name="Manteca A."/>
            <person name="Ramos J.L."/>
            <person name="Gallego J.R."/>
            <person name="Llorente I."/>
            <person name="Martins Dos Santos V.A."/>
            <person name="Jensen O.N."/>
            <person name="Pelaez A.I."/>
            <person name="Sanchez J."/>
            <person name="Ferrer M."/>
        </authorList>
    </citation>
    <scope>NUCLEOTIDE SEQUENCE</scope>
</reference>
<dbReference type="SUPFAM" id="SSF49299">
    <property type="entry name" value="PKD domain"/>
    <property type="match status" value="2"/>
</dbReference>